<evidence type="ECO:0000256" key="9">
    <source>
        <dbReference type="ARBA" id="ARBA00023146"/>
    </source>
</evidence>
<dbReference type="HAMAP" id="MF_00022">
    <property type="entry name" value="Glu_tRNA_synth_type1"/>
    <property type="match status" value="1"/>
</dbReference>
<dbReference type="PROSITE" id="PS00178">
    <property type="entry name" value="AA_TRNA_LIGASE_I"/>
    <property type="match status" value="1"/>
</dbReference>
<evidence type="ECO:0000256" key="5">
    <source>
        <dbReference type="ARBA" id="ARBA00022598"/>
    </source>
</evidence>
<dbReference type="GO" id="GO:0006424">
    <property type="term" value="P:glutamyl-tRNA aminoacylation"/>
    <property type="evidence" value="ECO:0007669"/>
    <property type="project" value="UniProtKB-UniRule"/>
</dbReference>
<dbReference type="Pfam" id="PF00749">
    <property type="entry name" value="tRNA-synt_1c"/>
    <property type="match status" value="1"/>
</dbReference>
<dbReference type="InterPro" id="IPR008925">
    <property type="entry name" value="aa_tRNA-synth_I_cd-bd_sf"/>
</dbReference>
<dbReference type="EC" id="6.1.1.17" evidence="10"/>
<evidence type="ECO:0000313" key="14">
    <source>
        <dbReference type="Proteomes" id="UP000002033"/>
    </source>
</evidence>
<dbReference type="PRINTS" id="PR00987">
    <property type="entry name" value="TRNASYNTHGLU"/>
</dbReference>
<evidence type="ECO:0000256" key="10">
    <source>
        <dbReference type="HAMAP-Rule" id="MF_00022"/>
    </source>
</evidence>
<sequence length="514" mass="56324">MTETATSSAPVVRFAPSPTGYLHIGGARTALFNWLYARGRNGKFLLRIEDTDRERNNEQAIAAILDGLAWLGLSWDGEAVSQFARADRHRDVAAELLKRGAAYHCYASPAEIDAAREKAKAEGRPLIFLSPWRDRDPKDAPKDVKPVVRLKAPREGETVVEDHVQGHVVFPNKDLDDLIILRSDGNPTYNLAVVVDDHDMGITHVVRGADHLTNAARQTQIYQGMGWAVPEFAHVPLIHGADGAKLSKRHGAQGVEEFRAMGYLPEALRNYLVRLGWSHGDDEIISAENLLRWFDIDGINKAPARLDFKKLDDLNGHYIRAASDEDLARQVREMLPHLDFKALSDIAIDPKAPARSDIALAREVLRQLPHVATGTELANLFAAKGWDVFLRAIPALKERSKTLTELIAGALFIVAERPIRFEDKAAKLLNGEGRASNAAALKILSAIPENDWKAPTLEAAVKAHAEATGAKLGSIAQPLRAALTGRAVSPPVFDVLELLGRNEVLARISDASVV</sequence>
<keyword evidence="9 10" id="KW-0030">Aminoacyl-tRNA synthetase</keyword>
<dbReference type="GO" id="GO:0005524">
    <property type="term" value="F:ATP binding"/>
    <property type="evidence" value="ECO:0007669"/>
    <property type="project" value="UniProtKB-UniRule"/>
</dbReference>
<keyword evidence="7 10" id="KW-0067">ATP-binding</keyword>
<dbReference type="KEGG" id="hdn:Hden_1903"/>
<evidence type="ECO:0000259" key="12">
    <source>
        <dbReference type="Pfam" id="PF19269"/>
    </source>
</evidence>
<gene>
    <name evidence="10" type="primary">gltX</name>
    <name evidence="13" type="ordered locus">Hden_1903</name>
</gene>
<keyword evidence="4 10" id="KW-0963">Cytoplasm</keyword>
<accession>D8JZA2</accession>
<dbReference type="InterPro" id="IPR049940">
    <property type="entry name" value="GluQ/Sye"/>
</dbReference>
<dbReference type="InterPro" id="IPR014729">
    <property type="entry name" value="Rossmann-like_a/b/a_fold"/>
</dbReference>
<dbReference type="SUPFAM" id="SSF52374">
    <property type="entry name" value="Nucleotidylyl transferase"/>
    <property type="match status" value="1"/>
</dbReference>
<dbReference type="HOGENOM" id="CLU_015768_6_3_5"/>
<dbReference type="Gene3D" id="1.10.10.350">
    <property type="match status" value="1"/>
</dbReference>
<evidence type="ECO:0000256" key="1">
    <source>
        <dbReference type="ARBA" id="ARBA00004496"/>
    </source>
</evidence>
<dbReference type="GO" id="GO:0004818">
    <property type="term" value="F:glutamate-tRNA ligase activity"/>
    <property type="evidence" value="ECO:0007669"/>
    <property type="project" value="UniProtKB-UniRule"/>
</dbReference>
<dbReference type="STRING" id="582899.Hden_1903"/>
<keyword evidence="8 10" id="KW-0648">Protein biosynthesis</keyword>
<dbReference type="Gene3D" id="3.40.50.620">
    <property type="entry name" value="HUPs"/>
    <property type="match status" value="1"/>
</dbReference>
<dbReference type="GO" id="GO:0008270">
    <property type="term" value="F:zinc ion binding"/>
    <property type="evidence" value="ECO:0007669"/>
    <property type="project" value="InterPro"/>
</dbReference>
<keyword evidence="6 10" id="KW-0547">Nucleotide-binding</keyword>
<dbReference type="eggNOG" id="COG0008">
    <property type="taxonomic scope" value="Bacteria"/>
</dbReference>
<dbReference type="OrthoDB" id="9807503at2"/>
<keyword evidence="5 10" id="KW-0436">Ligase</keyword>
<feature type="short sequence motif" description="'KMSKS' region" evidence="10">
    <location>
        <begin position="245"/>
        <end position="249"/>
    </location>
</feature>
<dbReference type="GO" id="GO:0005829">
    <property type="term" value="C:cytosol"/>
    <property type="evidence" value="ECO:0007669"/>
    <property type="project" value="TreeGrafter"/>
</dbReference>
<comment type="function">
    <text evidence="10">Catalyzes the attachment of glutamate to tRNA(Glu) in a two-step reaction: glutamate is first activated by ATP to form Glu-AMP and then transferred to the acceptor end of tRNA(Glu).</text>
</comment>
<dbReference type="InterPro" id="IPR020751">
    <property type="entry name" value="aa-tRNA-synth_I_codon-bd_sub2"/>
</dbReference>
<dbReference type="Pfam" id="PF19269">
    <property type="entry name" value="Anticodon_2"/>
    <property type="match status" value="1"/>
</dbReference>
<dbReference type="SUPFAM" id="SSF48163">
    <property type="entry name" value="An anticodon-binding domain of class I aminoacyl-tRNA synthetases"/>
    <property type="match status" value="1"/>
</dbReference>
<comment type="subunit">
    <text evidence="3 10">Monomer.</text>
</comment>
<protein>
    <recommendedName>
        <fullName evidence="10">Glutamate--tRNA ligase</fullName>
        <ecNumber evidence="10">6.1.1.17</ecNumber>
    </recommendedName>
    <alternativeName>
        <fullName evidence="10">Glutamyl-tRNA synthetase</fullName>
        <shortName evidence="10">GluRS</shortName>
    </alternativeName>
</protein>
<dbReference type="NCBIfam" id="TIGR00464">
    <property type="entry name" value="gltX_bact"/>
    <property type="match status" value="1"/>
</dbReference>
<dbReference type="RefSeq" id="WP_013215863.1">
    <property type="nucleotide sequence ID" value="NC_014313.1"/>
</dbReference>
<dbReference type="AlphaFoldDB" id="D8JZA2"/>
<evidence type="ECO:0000256" key="3">
    <source>
        <dbReference type="ARBA" id="ARBA00011245"/>
    </source>
</evidence>
<comment type="subcellular location">
    <subcellularLocation>
        <location evidence="1 10">Cytoplasm</location>
    </subcellularLocation>
</comment>
<comment type="similarity">
    <text evidence="2 10">Belongs to the class-I aminoacyl-tRNA synthetase family. Glutamate--tRNA ligase type 1 subfamily.</text>
</comment>
<feature type="binding site" evidence="10">
    <location>
        <position position="248"/>
    </location>
    <ligand>
        <name>ATP</name>
        <dbReference type="ChEBI" id="CHEBI:30616"/>
    </ligand>
</feature>
<feature type="domain" description="Glutamyl/glutaminyl-tRNA synthetase class Ib catalytic" evidence="11">
    <location>
        <begin position="11"/>
        <end position="312"/>
    </location>
</feature>
<dbReference type="Proteomes" id="UP000002033">
    <property type="component" value="Chromosome"/>
</dbReference>
<dbReference type="PANTHER" id="PTHR43311">
    <property type="entry name" value="GLUTAMATE--TRNA LIGASE"/>
    <property type="match status" value="1"/>
</dbReference>
<dbReference type="CDD" id="cd00808">
    <property type="entry name" value="GluRS_core"/>
    <property type="match status" value="1"/>
</dbReference>
<organism evidence="13 14">
    <name type="scientific">Hyphomicrobium denitrificans (strain ATCC 51888 / DSM 1869 / NCIMB 11706 / TK 0415)</name>
    <dbReference type="NCBI Taxonomy" id="582899"/>
    <lineage>
        <taxon>Bacteria</taxon>
        <taxon>Pseudomonadati</taxon>
        <taxon>Pseudomonadota</taxon>
        <taxon>Alphaproteobacteria</taxon>
        <taxon>Hyphomicrobiales</taxon>
        <taxon>Hyphomicrobiaceae</taxon>
        <taxon>Hyphomicrobium</taxon>
    </lineage>
</organism>
<evidence type="ECO:0000256" key="8">
    <source>
        <dbReference type="ARBA" id="ARBA00022917"/>
    </source>
</evidence>
<feature type="domain" description="Aminoacyl-tRNA synthetase class I anticodon-binding" evidence="12">
    <location>
        <begin position="388"/>
        <end position="511"/>
    </location>
</feature>
<reference evidence="14" key="1">
    <citation type="journal article" date="2011" name="J. Bacteriol.">
        <title>Genome sequences of eight morphologically diverse alphaproteobacteria.</title>
        <authorList>
            <consortium name="US DOE Joint Genome Institute"/>
            <person name="Brown P.J."/>
            <person name="Kysela D.T."/>
            <person name="Buechlein A."/>
            <person name="Hemmerich C."/>
            <person name="Brun Y.V."/>
        </authorList>
    </citation>
    <scope>NUCLEOTIDE SEQUENCE [LARGE SCALE GENOMIC DNA]</scope>
    <source>
        <strain evidence="14">ATCC 51888 / DSM 1869 / NCIB 11706 / TK 0415</strain>
    </source>
</reference>
<proteinExistence type="inferred from homology"/>
<name>D8JZA2_HYPDA</name>
<evidence type="ECO:0000256" key="4">
    <source>
        <dbReference type="ARBA" id="ARBA00022490"/>
    </source>
</evidence>
<feature type="short sequence motif" description="'HIGH' region" evidence="10">
    <location>
        <begin position="16"/>
        <end position="26"/>
    </location>
</feature>
<comment type="catalytic activity">
    <reaction evidence="10">
        <text>tRNA(Glu) + L-glutamate + ATP = L-glutamyl-tRNA(Glu) + AMP + diphosphate</text>
        <dbReference type="Rhea" id="RHEA:23540"/>
        <dbReference type="Rhea" id="RHEA-COMP:9663"/>
        <dbReference type="Rhea" id="RHEA-COMP:9680"/>
        <dbReference type="ChEBI" id="CHEBI:29985"/>
        <dbReference type="ChEBI" id="CHEBI:30616"/>
        <dbReference type="ChEBI" id="CHEBI:33019"/>
        <dbReference type="ChEBI" id="CHEBI:78442"/>
        <dbReference type="ChEBI" id="CHEBI:78520"/>
        <dbReference type="ChEBI" id="CHEBI:456215"/>
        <dbReference type="EC" id="6.1.1.17"/>
    </reaction>
</comment>
<comment type="caution">
    <text evidence="10">Lacks conserved residue(s) required for the propagation of feature annotation.</text>
</comment>
<keyword evidence="14" id="KW-1185">Reference proteome</keyword>
<dbReference type="PANTHER" id="PTHR43311:SF2">
    <property type="entry name" value="GLUTAMATE--TRNA LIGASE, MITOCHONDRIAL-RELATED"/>
    <property type="match status" value="1"/>
</dbReference>
<evidence type="ECO:0000256" key="2">
    <source>
        <dbReference type="ARBA" id="ARBA00007894"/>
    </source>
</evidence>
<evidence type="ECO:0000256" key="7">
    <source>
        <dbReference type="ARBA" id="ARBA00022840"/>
    </source>
</evidence>
<dbReference type="FunFam" id="3.40.50.620:FF:000007">
    <property type="entry name" value="Glutamate--tRNA ligase"/>
    <property type="match status" value="1"/>
</dbReference>
<evidence type="ECO:0000256" key="6">
    <source>
        <dbReference type="ARBA" id="ARBA00022741"/>
    </source>
</evidence>
<dbReference type="InterPro" id="IPR004527">
    <property type="entry name" value="Glu-tRNA-ligase_bac/mito"/>
</dbReference>
<dbReference type="InterPro" id="IPR020058">
    <property type="entry name" value="Glu/Gln-tRNA-synth_Ib_cat-dom"/>
</dbReference>
<evidence type="ECO:0000259" key="11">
    <source>
        <dbReference type="Pfam" id="PF00749"/>
    </source>
</evidence>
<dbReference type="InterPro" id="IPR001412">
    <property type="entry name" value="aa-tRNA-synth_I_CS"/>
</dbReference>
<dbReference type="InterPro" id="IPR045462">
    <property type="entry name" value="aa-tRNA-synth_I_cd-bd"/>
</dbReference>
<dbReference type="EMBL" id="CP002083">
    <property type="protein sequence ID" value="ADJ23704.1"/>
    <property type="molecule type" value="Genomic_DNA"/>
</dbReference>
<dbReference type="InterPro" id="IPR033910">
    <property type="entry name" value="GluRS_core"/>
</dbReference>
<dbReference type="InterPro" id="IPR000924">
    <property type="entry name" value="Glu/Gln-tRNA-synth"/>
</dbReference>
<dbReference type="GO" id="GO:0000049">
    <property type="term" value="F:tRNA binding"/>
    <property type="evidence" value="ECO:0007669"/>
    <property type="project" value="InterPro"/>
</dbReference>
<evidence type="ECO:0000313" key="13">
    <source>
        <dbReference type="EMBL" id="ADJ23704.1"/>
    </source>
</evidence>